<evidence type="ECO:0000256" key="3">
    <source>
        <dbReference type="ARBA" id="ARBA00022989"/>
    </source>
</evidence>
<organism evidence="9 10">
    <name type="scientific">Georgenia muralis</name>
    <dbReference type="NCBI Taxonomy" id="154117"/>
    <lineage>
        <taxon>Bacteria</taxon>
        <taxon>Bacillati</taxon>
        <taxon>Actinomycetota</taxon>
        <taxon>Actinomycetes</taxon>
        <taxon>Micrococcales</taxon>
        <taxon>Bogoriellaceae</taxon>
        <taxon>Georgenia</taxon>
    </lineage>
</organism>
<sequence length="367" mass="37654">MAALTTGAAEPDRTRHLAVAAERDTGPDAGPQAEGRRGVVRRGAHAVVTVAGWLALAVVAGLALAMVVVPHLAGWVPLTILSGSMEPTIPTGSQVVVEPVRGEAATAALALGDVVTVMPYPDDPTLVTHRVVARAVAGDGTVVLTTRGDANDATDPWTVTATQVRGVVRYHIPYAGYLATALDGDQKRTGTAALAVALLGYAGIQLVRAAIDRSAGRRAHDAPVGPQDVDAGHGVPTDADRTGEDDMILDPAALGTLAHDVGDDAASGFGLAYLKRLGDSCNRVARAVVAGDAEEVHVAALSLHTSASMVGAAALARHAQLVAEAGRRGDLAVADRELRRLMDLTNETQRALAEHLRVGTAGAMFAP</sequence>
<evidence type="ECO:0000256" key="1">
    <source>
        <dbReference type="ARBA" id="ARBA00004370"/>
    </source>
</evidence>
<keyword evidence="4 7" id="KW-0472">Membrane</keyword>
<name>A0A3N4Z1D3_9MICO</name>
<evidence type="ECO:0000259" key="8">
    <source>
        <dbReference type="Pfam" id="PF10502"/>
    </source>
</evidence>
<keyword evidence="3 7" id="KW-1133">Transmembrane helix</keyword>
<dbReference type="EMBL" id="RKRA01000001">
    <property type="protein sequence ID" value="RPF26407.1"/>
    <property type="molecule type" value="Genomic_DNA"/>
</dbReference>
<evidence type="ECO:0000256" key="4">
    <source>
        <dbReference type="ARBA" id="ARBA00023136"/>
    </source>
</evidence>
<proteinExistence type="predicted"/>
<dbReference type="Proteomes" id="UP000280726">
    <property type="component" value="Unassembled WGS sequence"/>
</dbReference>
<reference evidence="9 10" key="1">
    <citation type="submission" date="2018-11" db="EMBL/GenBank/DDBJ databases">
        <title>Sequencing the genomes of 1000 actinobacteria strains.</title>
        <authorList>
            <person name="Klenk H.-P."/>
        </authorList>
    </citation>
    <scope>NUCLEOTIDE SEQUENCE [LARGE SCALE GENOMIC DNA]</scope>
    <source>
        <strain evidence="9 10">DSM 14418</strain>
    </source>
</reference>
<dbReference type="NCBIfam" id="TIGR02228">
    <property type="entry name" value="sigpep_I_arch"/>
    <property type="match status" value="1"/>
</dbReference>
<dbReference type="GO" id="GO:0009003">
    <property type="term" value="F:signal peptidase activity"/>
    <property type="evidence" value="ECO:0007669"/>
    <property type="project" value="UniProtKB-EC"/>
</dbReference>
<gene>
    <name evidence="9" type="ORF">EDD32_0846</name>
</gene>
<comment type="subcellular location">
    <subcellularLocation>
        <location evidence="1">Membrane</location>
    </subcellularLocation>
</comment>
<dbReference type="AlphaFoldDB" id="A0A3N4Z1D3"/>
<dbReference type="RefSeq" id="WP_123914931.1">
    <property type="nucleotide sequence ID" value="NZ_RKRA01000001.1"/>
</dbReference>
<evidence type="ECO:0000313" key="10">
    <source>
        <dbReference type="Proteomes" id="UP000280726"/>
    </source>
</evidence>
<comment type="caution">
    <text evidence="9">The sequence shown here is derived from an EMBL/GenBank/DDBJ whole genome shotgun (WGS) entry which is preliminary data.</text>
</comment>
<dbReference type="GO" id="GO:0004252">
    <property type="term" value="F:serine-type endopeptidase activity"/>
    <property type="evidence" value="ECO:0007669"/>
    <property type="project" value="UniProtKB-UniRule"/>
</dbReference>
<dbReference type="CDD" id="cd06530">
    <property type="entry name" value="S26_SPase_I"/>
    <property type="match status" value="1"/>
</dbReference>
<evidence type="ECO:0000256" key="2">
    <source>
        <dbReference type="ARBA" id="ARBA00022692"/>
    </source>
</evidence>
<dbReference type="SUPFAM" id="SSF47226">
    <property type="entry name" value="Histidine-containing phosphotransfer domain, HPT domain"/>
    <property type="match status" value="1"/>
</dbReference>
<dbReference type="GO" id="GO:0006465">
    <property type="term" value="P:signal peptide processing"/>
    <property type="evidence" value="ECO:0007669"/>
    <property type="project" value="UniProtKB-UniRule"/>
</dbReference>
<feature type="region of interest" description="Disordered" evidence="6">
    <location>
        <begin position="217"/>
        <end position="243"/>
    </location>
</feature>
<dbReference type="SUPFAM" id="SSF51306">
    <property type="entry name" value="LexA/Signal peptidase"/>
    <property type="match status" value="1"/>
</dbReference>
<evidence type="ECO:0000256" key="7">
    <source>
        <dbReference type="SAM" id="Phobius"/>
    </source>
</evidence>
<dbReference type="InterPro" id="IPR036641">
    <property type="entry name" value="HPT_dom_sf"/>
</dbReference>
<keyword evidence="2 7" id="KW-0812">Transmembrane</keyword>
<dbReference type="OrthoDB" id="3790724at2"/>
<keyword evidence="10" id="KW-1185">Reference proteome</keyword>
<dbReference type="GO" id="GO:0000160">
    <property type="term" value="P:phosphorelay signal transduction system"/>
    <property type="evidence" value="ECO:0007669"/>
    <property type="project" value="InterPro"/>
</dbReference>
<dbReference type="InterPro" id="IPR001733">
    <property type="entry name" value="Peptidase_S26B"/>
</dbReference>
<dbReference type="Pfam" id="PF10502">
    <property type="entry name" value="Peptidase_S26"/>
    <property type="match status" value="1"/>
</dbReference>
<evidence type="ECO:0000256" key="5">
    <source>
        <dbReference type="NCBIfam" id="TIGR02228"/>
    </source>
</evidence>
<dbReference type="EC" id="3.4.21.89" evidence="5"/>
<feature type="transmembrane region" description="Helical" evidence="7">
    <location>
        <begin position="46"/>
        <end position="69"/>
    </location>
</feature>
<protein>
    <recommendedName>
        <fullName evidence="5">Signal peptidase I</fullName>
        <ecNumber evidence="5">3.4.21.89</ecNumber>
    </recommendedName>
</protein>
<evidence type="ECO:0000313" key="9">
    <source>
        <dbReference type="EMBL" id="RPF26407.1"/>
    </source>
</evidence>
<accession>A0A3N4Z1D3</accession>
<evidence type="ECO:0000256" key="6">
    <source>
        <dbReference type="SAM" id="MobiDB-lite"/>
    </source>
</evidence>
<feature type="domain" description="Peptidase S26" evidence="8">
    <location>
        <begin position="56"/>
        <end position="133"/>
    </location>
</feature>
<dbReference type="InterPro" id="IPR036286">
    <property type="entry name" value="LexA/Signal_pep-like_sf"/>
</dbReference>
<dbReference type="GO" id="GO:0016020">
    <property type="term" value="C:membrane"/>
    <property type="evidence" value="ECO:0007669"/>
    <property type="project" value="UniProtKB-SubCell"/>
</dbReference>
<dbReference type="Gene3D" id="1.20.120.160">
    <property type="entry name" value="HPT domain"/>
    <property type="match status" value="1"/>
</dbReference>
<dbReference type="InterPro" id="IPR019533">
    <property type="entry name" value="Peptidase_S26"/>
</dbReference>